<dbReference type="Proteomes" id="UP000676951">
    <property type="component" value="Chromosome"/>
</dbReference>
<dbReference type="InterPro" id="IPR022453">
    <property type="entry name" value="Znf_MqsA-type"/>
</dbReference>
<name>A0A975NVS2_9BRAD</name>
<dbReference type="NCBIfam" id="TIGR03831">
    <property type="entry name" value="YgiT_finger"/>
    <property type="match status" value="1"/>
</dbReference>
<dbReference type="AlphaFoldDB" id="A0A975NVS2"/>
<dbReference type="Gene3D" id="3.10.20.860">
    <property type="match status" value="1"/>
</dbReference>
<protein>
    <submittedName>
        <fullName evidence="1">YgiT-type zinc finger protein</fullName>
    </submittedName>
</protein>
<dbReference type="EMBL" id="CP076136">
    <property type="protein sequence ID" value="QWG22292.1"/>
    <property type="molecule type" value="Genomic_DNA"/>
</dbReference>
<sequence>MMSIESSGEQPGVVCPGCGGSDIGMAQVRSAFFHEDRLVVVEDIPALVCAGCNEQFYDDQTVVWLDLLRGAGFPTERARDELRVPVFSFRDCLMTEAET</sequence>
<accession>A0A975NVS2</accession>
<reference evidence="1 2" key="1">
    <citation type="submission" date="2021-06" db="EMBL/GenBank/DDBJ databases">
        <title>Bradyrhizobium sp. S2-11-4 Genome sequencing.</title>
        <authorList>
            <person name="Jin L."/>
        </authorList>
    </citation>
    <scope>NUCLEOTIDE SEQUENCE [LARGE SCALE GENOMIC DNA]</scope>
    <source>
        <strain evidence="1 2">S2-11-4</strain>
    </source>
</reference>
<proteinExistence type="predicted"/>
<evidence type="ECO:0000313" key="1">
    <source>
        <dbReference type="EMBL" id="QWG22292.1"/>
    </source>
</evidence>
<gene>
    <name evidence="1" type="ORF">KMZ93_20285</name>
</gene>
<organism evidence="1 2">
    <name type="scientific">Bradyrhizobium sediminis</name>
    <dbReference type="NCBI Taxonomy" id="2840469"/>
    <lineage>
        <taxon>Bacteria</taxon>
        <taxon>Pseudomonadati</taxon>
        <taxon>Pseudomonadota</taxon>
        <taxon>Alphaproteobacteria</taxon>
        <taxon>Hyphomicrobiales</taxon>
        <taxon>Nitrobacteraceae</taxon>
        <taxon>Bradyrhizobium</taxon>
    </lineage>
</organism>
<keyword evidence="2" id="KW-1185">Reference proteome</keyword>
<evidence type="ECO:0000313" key="2">
    <source>
        <dbReference type="Proteomes" id="UP000676951"/>
    </source>
</evidence>